<dbReference type="Proteomes" id="UP001202827">
    <property type="component" value="Unassembled WGS sequence"/>
</dbReference>
<organism evidence="2 3">
    <name type="scientific">Neorhizobium turbinariae</name>
    <dbReference type="NCBI Taxonomy" id="2937795"/>
    <lineage>
        <taxon>Bacteria</taxon>
        <taxon>Pseudomonadati</taxon>
        <taxon>Pseudomonadota</taxon>
        <taxon>Alphaproteobacteria</taxon>
        <taxon>Hyphomicrobiales</taxon>
        <taxon>Rhizobiaceae</taxon>
        <taxon>Rhizobium/Agrobacterium group</taxon>
        <taxon>Neorhizobium</taxon>
    </lineage>
</organism>
<dbReference type="PIRSF" id="PIRSF029720">
    <property type="entry name" value="UCP029720"/>
    <property type="match status" value="1"/>
</dbReference>
<comment type="caution">
    <text evidence="2">The sequence shown here is derived from an EMBL/GenBank/DDBJ whole genome shotgun (WGS) entry which is preliminary data.</text>
</comment>
<name>A0ABT0INX1_9HYPH</name>
<evidence type="ECO:0008006" key="4">
    <source>
        <dbReference type="Google" id="ProtNLM"/>
    </source>
</evidence>
<feature type="chain" id="PRO_5046505850" description="Lipoprotein with Yx(FWY)xxD motif" evidence="1">
    <location>
        <begin position="21"/>
        <end position="124"/>
    </location>
</feature>
<evidence type="ECO:0000256" key="1">
    <source>
        <dbReference type="SAM" id="SignalP"/>
    </source>
</evidence>
<protein>
    <recommendedName>
        <fullName evidence="4">Lipoprotein with Yx(FWY)xxD motif</fullName>
    </recommendedName>
</protein>
<dbReference type="Pfam" id="PF03640">
    <property type="entry name" value="Lipoprotein_15"/>
    <property type="match status" value="2"/>
</dbReference>
<dbReference type="EMBL" id="JALPRY010000007">
    <property type="protein sequence ID" value="MCK8779548.1"/>
    <property type="molecule type" value="Genomic_DNA"/>
</dbReference>
<gene>
    <name evidence="2" type="ORF">M0654_06065</name>
</gene>
<dbReference type="InterPro" id="IPR005297">
    <property type="entry name" value="Lipoprotein_repeat"/>
</dbReference>
<accession>A0ABT0INX1</accession>
<sequence>MKKMLTLAAAFAAVAGTAFAAGPFKTVKTDKGEVLAGDKGMTLYTFKNDKPGTSNCYDKCATNWPPALSASGANAEGAYTLVTRKDGAKQWAKDGMPLYYWVKDKKEGDTTGDGVNGVWDLARP</sequence>
<proteinExistence type="predicted"/>
<dbReference type="InterPro" id="IPR014558">
    <property type="entry name" value="UCP029720"/>
</dbReference>
<reference evidence="2 3" key="1">
    <citation type="submission" date="2022-04" db="EMBL/GenBank/DDBJ databases">
        <title>Rhizobium coralii sp. nov., isolated from coral Turbinaria peltata.</title>
        <authorList>
            <person name="Sun H."/>
        </authorList>
    </citation>
    <scope>NUCLEOTIDE SEQUENCE [LARGE SCALE GENOMIC DNA]</scope>
    <source>
        <strain evidence="2 3">NTR19</strain>
    </source>
</reference>
<feature type="signal peptide" evidence="1">
    <location>
        <begin position="1"/>
        <end position="20"/>
    </location>
</feature>
<dbReference type="PANTHER" id="PTHR39335:SF1">
    <property type="entry name" value="BLL4220 PROTEIN"/>
    <property type="match status" value="1"/>
</dbReference>
<keyword evidence="1" id="KW-0732">Signal</keyword>
<dbReference type="PANTHER" id="PTHR39335">
    <property type="entry name" value="BLL4220 PROTEIN"/>
    <property type="match status" value="1"/>
</dbReference>
<keyword evidence="3" id="KW-1185">Reference proteome</keyword>
<evidence type="ECO:0000313" key="3">
    <source>
        <dbReference type="Proteomes" id="UP001202827"/>
    </source>
</evidence>
<evidence type="ECO:0000313" key="2">
    <source>
        <dbReference type="EMBL" id="MCK8779548.1"/>
    </source>
</evidence>